<dbReference type="Proteomes" id="UP001472677">
    <property type="component" value="Unassembled WGS sequence"/>
</dbReference>
<dbReference type="EMBL" id="JBBPBM010000010">
    <property type="protein sequence ID" value="KAK8564898.1"/>
    <property type="molecule type" value="Genomic_DNA"/>
</dbReference>
<sequence length="118" mass="13531">MASILTQLSNLLFNFNVYCYYNVSPARSPLKEQESSLLKRPHHHARSFWSPVTDAASYYSGCCDNEFCWKRLENCVRIGILSGFKEQRPWLSDGYGLARGCVVLFCFWKAYGLDIACV</sequence>
<name>A0ABR2ESB0_9ROSI</name>
<evidence type="ECO:0000313" key="2">
    <source>
        <dbReference type="Proteomes" id="UP001472677"/>
    </source>
</evidence>
<evidence type="ECO:0000313" key="1">
    <source>
        <dbReference type="EMBL" id="KAK8564898.1"/>
    </source>
</evidence>
<organism evidence="1 2">
    <name type="scientific">Hibiscus sabdariffa</name>
    <name type="common">roselle</name>
    <dbReference type="NCBI Taxonomy" id="183260"/>
    <lineage>
        <taxon>Eukaryota</taxon>
        <taxon>Viridiplantae</taxon>
        <taxon>Streptophyta</taxon>
        <taxon>Embryophyta</taxon>
        <taxon>Tracheophyta</taxon>
        <taxon>Spermatophyta</taxon>
        <taxon>Magnoliopsida</taxon>
        <taxon>eudicotyledons</taxon>
        <taxon>Gunneridae</taxon>
        <taxon>Pentapetalae</taxon>
        <taxon>rosids</taxon>
        <taxon>malvids</taxon>
        <taxon>Malvales</taxon>
        <taxon>Malvaceae</taxon>
        <taxon>Malvoideae</taxon>
        <taxon>Hibiscus</taxon>
    </lineage>
</organism>
<keyword evidence="2" id="KW-1185">Reference proteome</keyword>
<protein>
    <submittedName>
        <fullName evidence="1">Uncharacterized protein</fullName>
    </submittedName>
</protein>
<gene>
    <name evidence="1" type="ORF">V6N12_058477</name>
</gene>
<proteinExistence type="predicted"/>
<reference evidence="1 2" key="1">
    <citation type="journal article" date="2024" name="G3 (Bethesda)">
        <title>Genome assembly of Hibiscus sabdariffa L. provides insights into metabolisms of medicinal natural products.</title>
        <authorList>
            <person name="Kim T."/>
        </authorList>
    </citation>
    <scope>NUCLEOTIDE SEQUENCE [LARGE SCALE GENOMIC DNA]</scope>
    <source>
        <strain evidence="1">TK-2024</strain>
        <tissue evidence="1">Old leaves</tissue>
    </source>
</reference>
<comment type="caution">
    <text evidence="1">The sequence shown here is derived from an EMBL/GenBank/DDBJ whole genome shotgun (WGS) entry which is preliminary data.</text>
</comment>
<accession>A0ABR2ESB0</accession>